<organism evidence="1 2">
    <name type="scientific">Methanolobus sediminis</name>
    <dbReference type="NCBI Taxonomy" id="3072978"/>
    <lineage>
        <taxon>Archaea</taxon>
        <taxon>Methanobacteriati</taxon>
        <taxon>Methanobacteriota</taxon>
        <taxon>Stenosarchaea group</taxon>
        <taxon>Methanomicrobia</taxon>
        <taxon>Methanosarcinales</taxon>
        <taxon>Methanosarcinaceae</taxon>
        <taxon>Methanolobus</taxon>
    </lineage>
</organism>
<proteinExistence type="predicted"/>
<reference evidence="1 2" key="1">
    <citation type="submission" date="2023-08" db="EMBL/GenBank/DDBJ databases">
        <title>Methanolobus mangrovi sp. nov. and Methanolobus sediminis sp. nov, two novel methylotrophic methanogens isolated from mangrove sediments in China.</title>
        <authorList>
            <person name="Zhou J."/>
        </authorList>
    </citation>
    <scope>NUCLEOTIDE SEQUENCE [LARGE SCALE GENOMIC DNA]</scope>
    <source>
        <strain evidence="1 2">FTZ6</strain>
    </source>
</reference>
<dbReference type="EMBL" id="CP133592">
    <property type="protein sequence ID" value="WMW24060.1"/>
    <property type="molecule type" value="Genomic_DNA"/>
</dbReference>
<evidence type="ECO:0000313" key="1">
    <source>
        <dbReference type="EMBL" id="WMW24060.1"/>
    </source>
</evidence>
<gene>
    <name evidence="1" type="ORF">RE474_08090</name>
</gene>
<dbReference type="GeneID" id="84232669"/>
<keyword evidence="2" id="KW-1185">Reference proteome</keyword>
<sequence length="104" mass="11443">MAEVVINSNICGFAHKVHGKMDGKNIIIDIESDCEKIKKLSHMEVPMDQTLDIKDNYVLTKAQEAQCSSNCLVPCGILNVCRIEMGMLSASLARKSGNISIDFK</sequence>
<evidence type="ECO:0000313" key="2">
    <source>
        <dbReference type="Proteomes" id="UP001182908"/>
    </source>
</evidence>
<dbReference type="AlphaFoldDB" id="A0AA51UII2"/>
<dbReference type="KEGG" id="mseb:RE474_08090"/>
<dbReference type="Proteomes" id="UP001182908">
    <property type="component" value="Chromosome"/>
</dbReference>
<dbReference type="Pfam" id="PF22263">
    <property type="entry name" value="DUF6951"/>
    <property type="match status" value="1"/>
</dbReference>
<protein>
    <submittedName>
        <fullName evidence="1">Uncharacterized protein</fullName>
    </submittedName>
</protein>
<name>A0AA51UII2_9EURY</name>
<dbReference type="RefSeq" id="WP_309309875.1">
    <property type="nucleotide sequence ID" value="NZ_CP133592.1"/>
</dbReference>
<dbReference type="InterPro" id="IPR054227">
    <property type="entry name" value="DUF6951"/>
</dbReference>
<accession>A0AA51UII2</accession>